<dbReference type="InterPro" id="IPR018333">
    <property type="entry name" value="Squalene_cyclase"/>
</dbReference>
<dbReference type="Gramene" id="Kaladp0488s0022.1.v1.1">
    <property type="protein sequence ID" value="Kaladp0488s0022.1.v1.1"/>
    <property type="gene ID" value="Kaladp0488s0022.v1.1"/>
</dbReference>
<dbReference type="Proteomes" id="UP000594263">
    <property type="component" value="Unplaced"/>
</dbReference>
<dbReference type="InterPro" id="IPR032697">
    <property type="entry name" value="SQ_cyclase_N"/>
</dbReference>
<keyword evidence="3 4" id="KW-0413">Isomerase</keyword>
<dbReference type="SUPFAM" id="SSF48239">
    <property type="entry name" value="Terpenoid cyclases/Protein prenyltransferases"/>
    <property type="match status" value="2"/>
</dbReference>
<evidence type="ECO:0000256" key="1">
    <source>
        <dbReference type="ARBA" id="ARBA00009755"/>
    </source>
</evidence>
<dbReference type="Pfam" id="PF13243">
    <property type="entry name" value="SQHop_cyclase_C"/>
    <property type="match status" value="1"/>
</dbReference>
<dbReference type="FunFam" id="1.50.10.20:FF:000011">
    <property type="entry name" value="Terpene cyclase/mutase family member"/>
    <property type="match status" value="1"/>
</dbReference>
<evidence type="ECO:0000259" key="5">
    <source>
        <dbReference type="Pfam" id="PF13243"/>
    </source>
</evidence>
<evidence type="ECO:0000256" key="3">
    <source>
        <dbReference type="ARBA" id="ARBA00023235"/>
    </source>
</evidence>
<evidence type="ECO:0000256" key="4">
    <source>
        <dbReference type="RuleBase" id="RU362003"/>
    </source>
</evidence>
<dbReference type="Gramene" id="Kaladp0488s0022.2.v1.1">
    <property type="protein sequence ID" value="Kaladp0488s0022.2.v1.1"/>
    <property type="gene ID" value="Kaladp0488s0022.v1.1"/>
</dbReference>
<dbReference type="Pfam" id="PF13249">
    <property type="entry name" value="SQHop_cyclase_N"/>
    <property type="match status" value="1"/>
</dbReference>
<dbReference type="InterPro" id="IPR008930">
    <property type="entry name" value="Terpenoid_cyclase/PrenylTrfase"/>
</dbReference>
<dbReference type="EC" id="5.4.99.-" evidence="4"/>
<dbReference type="GO" id="GO:0042300">
    <property type="term" value="F:beta-amyrin synthase activity"/>
    <property type="evidence" value="ECO:0007669"/>
    <property type="project" value="TreeGrafter"/>
</dbReference>
<dbReference type="Gene3D" id="1.50.10.20">
    <property type="match status" value="2"/>
</dbReference>
<keyword evidence="8" id="KW-1185">Reference proteome</keyword>
<keyword evidence="2" id="KW-0677">Repeat</keyword>
<dbReference type="PANTHER" id="PTHR11764:SF58">
    <property type="entry name" value="BETA-AMYRIN SYNTHASE-RELATED"/>
    <property type="match status" value="1"/>
</dbReference>
<proteinExistence type="inferred from homology"/>
<evidence type="ECO:0000256" key="2">
    <source>
        <dbReference type="ARBA" id="ARBA00022737"/>
    </source>
</evidence>
<name>A0A7N1A8K0_KALFE</name>
<dbReference type="PANTHER" id="PTHR11764">
    <property type="entry name" value="TERPENE CYCLASE/MUTASE FAMILY MEMBER"/>
    <property type="match status" value="1"/>
</dbReference>
<sequence>MWKLKIAEGGNDPYIYSTNNFVGRQTWEFDPEAGTPEELSEVEAMRANFYKNRFDVKPSSDLFWRMQFLKEKNFKQTIPQVKIKDGEEISYEKATAALRRAVHFYSALQAHDGHWPAENAGALFFTPPLVICLYITGHLNTVFPAEHRKEILRHIFYHQNNDGGWGLHVEGHSIMFSTALSYICMRILGVGPEGGPENAAARARRWILDHGGVTAIPTLGKTYLAILGLFEWSGCHPMPPEFWLVPSFLPISPAKMWCYCRTIFMPMSYMYGKRFVGSITSLILELRKEIHTQPYDEIDWTGVRHLCAKEDAYYPHPKIQELMWDSLYLATEPALTRWPLNKLIRQRALEKTMHKIHYEDESSRYISIGCIEKALCLLACWIDDPNGDYFKKHLSRVPDYLWVSEDGMKMQTFGSQTWDTSLTLQALLSSDLTDEIGETLAKGHDFIQKSQVRDNPPGDFKSIAYRHISKGGWAFSDQDHGWQVSDCTAEALKCCLLFSLMPSEIVGEKLNEQRLYDAVNIILSLQSKNGGVSGWEPATAPKWLELLNPVEFIADILIEYEYVECTSSVLQALVLFKNLYPEHRKREIEISITNAAQFIEDVQLSDGSWYGNWAICFTYGSWFALKGLAVAGKTYSNCAAIPKGVDFLLRIQQEDGGWGESYVSCPAKKYVPLDGNRSNLVQTAWALMGLIHAGQAERDPKPLHAAAKLLINSQLENGDFPQQEINAVFMKNCMLHFSACRNIFPLWAISLYRKRVVKQP</sequence>
<dbReference type="FunFam" id="1.50.10.20:FF:000044">
    <property type="entry name" value="Lupeol synthase"/>
    <property type="match status" value="1"/>
</dbReference>
<dbReference type="EnsemblPlants" id="Kaladp0488s0022.2.v1.1">
    <property type="protein sequence ID" value="Kaladp0488s0022.2.v1.1"/>
    <property type="gene ID" value="Kaladp0488s0022.v1.1"/>
</dbReference>
<dbReference type="SFLD" id="SFLDG01016">
    <property type="entry name" value="Prenyltransferase_Like_2"/>
    <property type="match status" value="1"/>
</dbReference>
<organism evidence="7 8">
    <name type="scientific">Kalanchoe fedtschenkoi</name>
    <name type="common">Lavender scallops</name>
    <name type="synonym">South American air plant</name>
    <dbReference type="NCBI Taxonomy" id="63787"/>
    <lineage>
        <taxon>Eukaryota</taxon>
        <taxon>Viridiplantae</taxon>
        <taxon>Streptophyta</taxon>
        <taxon>Embryophyta</taxon>
        <taxon>Tracheophyta</taxon>
        <taxon>Spermatophyta</taxon>
        <taxon>Magnoliopsida</taxon>
        <taxon>eudicotyledons</taxon>
        <taxon>Gunneridae</taxon>
        <taxon>Pentapetalae</taxon>
        <taxon>Saxifragales</taxon>
        <taxon>Crassulaceae</taxon>
        <taxon>Kalanchoe</taxon>
    </lineage>
</organism>
<dbReference type="EnsemblPlants" id="Kaladp0488s0022.1.v1.1">
    <property type="protein sequence ID" value="Kaladp0488s0022.1.v1.1"/>
    <property type="gene ID" value="Kaladp0488s0022.v1.1"/>
</dbReference>
<dbReference type="GO" id="GO:0016104">
    <property type="term" value="P:triterpenoid biosynthetic process"/>
    <property type="evidence" value="ECO:0007669"/>
    <property type="project" value="InterPro"/>
</dbReference>
<dbReference type="NCBIfam" id="TIGR01787">
    <property type="entry name" value="squalene_cyclas"/>
    <property type="match status" value="1"/>
</dbReference>
<comment type="similarity">
    <text evidence="1 4">Belongs to the terpene cyclase/mutase family.</text>
</comment>
<evidence type="ECO:0000313" key="8">
    <source>
        <dbReference type="Proteomes" id="UP000594263"/>
    </source>
</evidence>
<feature type="domain" description="Squalene cyclase C-terminal" evidence="5">
    <location>
        <begin position="415"/>
        <end position="754"/>
    </location>
</feature>
<dbReference type="PROSITE" id="PS01074">
    <property type="entry name" value="TERPENE_SYNTHASES"/>
    <property type="match status" value="1"/>
</dbReference>
<feature type="domain" description="Squalene cyclase N-terminal" evidence="6">
    <location>
        <begin position="99"/>
        <end position="352"/>
    </location>
</feature>
<dbReference type="CDD" id="cd02892">
    <property type="entry name" value="SQCY_1"/>
    <property type="match status" value="1"/>
</dbReference>
<protein>
    <recommendedName>
        <fullName evidence="4">Terpene cyclase/mutase family member</fullName>
        <ecNumber evidence="4">5.4.99.-</ecNumber>
    </recommendedName>
</protein>
<evidence type="ECO:0000313" key="7">
    <source>
        <dbReference type="EnsemblPlants" id="Kaladp0488s0022.2.v1.1"/>
    </source>
</evidence>
<dbReference type="GO" id="GO:0005811">
    <property type="term" value="C:lipid droplet"/>
    <property type="evidence" value="ECO:0007669"/>
    <property type="project" value="InterPro"/>
</dbReference>
<dbReference type="InterPro" id="IPR002365">
    <property type="entry name" value="Terpene_synthase_CS"/>
</dbReference>
<evidence type="ECO:0000259" key="6">
    <source>
        <dbReference type="Pfam" id="PF13249"/>
    </source>
</evidence>
<dbReference type="AlphaFoldDB" id="A0A7N1A8K0"/>
<dbReference type="OMA" id="GHWACEI"/>
<reference evidence="7" key="1">
    <citation type="submission" date="2021-01" db="UniProtKB">
        <authorList>
            <consortium name="EnsemblPlants"/>
        </authorList>
    </citation>
    <scope>IDENTIFICATION</scope>
</reference>
<dbReference type="InterPro" id="IPR032696">
    <property type="entry name" value="SQ_cyclase_C"/>
</dbReference>
<accession>A0A7N1A8K0</accession>